<sequence>MEDEMIGPELGTILSKDSPTLLGSKAKVKSHAMGHVTPISHRPIAYSRLHALVAAQQGKQSHGHSITS</sequence>
<evidence type="ECO:0000313" key="1">
    <source>
        <dbReference type="EMBL" id="KER32941.1"/>
    </source>
</evidence>
<dbReference type="GeneID" id="20315222"/>
<dbReference type="RefSeq" id="XP_009163241.1">
    <property type="nucleotide sequence ID" value="XM_009164977.1"/>
</dbReference>
<dbReference type="CTD" id="20315222"/>
<evidence type="ECO:0000313" key="2">
    <source>
        <dbReference type="Proteomes" id="UP000054324"/>
    </source>
</evidence>
<organism evidence="1 2">
    <name type="scientific">Opisthorchis viverrini</name>
    <name type="common">Southeast Asian liver fluke</name>
    <dbReference type="NCBI Taxonomy" id="6198"/>
    <lineage>
        <taxon>Eukaryota</taxon>
        <taxon>Metazoa</taxon>
        <taxon>Spiralia</taxon>
        <taxon>Lophotrochozoa</taxon>
        <taxon>Platyhelminthes</taxon>
        <taxon>Trematoda</taxon>
        <taxon>Digenea</taxon>
        <taxon>Opisthorchiida</taxon>
        <taxon>Opisthorchiata</taxon>
        <taxon>Opisthorchiidae</taxon>
        <taxon>Opisthorchis</taxon>
    </lineage>
</organism>
<keyword evidence="2" id="KW-1185">Reference proteome</keyword>
<gene>
    <name evidence="1" type="ORF">T265_01034</name>
</gene>
<dbReference type="EMBL" id="KL596629">
    <property type="protein sequence ID" value="KER32941.1"/>
    <property type="molecule type" value="Genomic_DNA"/>
</dbReference>
<dbReference type="KEGG" id="ovi:T265_01034"/>
<dbReference type="Proteomes" id="UP000054324">
    <property type="component" value="Unassembled WGS sequence"/>
</dbReference>
<name>A0A075A0Q1_OPIVI</name>
<protein>
    <submittedName>
        <fullName evidence="1">Uncharacterized protein</fullName>
    </submittedName>
</protein>
<reference evidence="1 2" key="1">
    <citation type="submission" date="2013-11" db="EMBL/GenBank/DDBJ databases">
        <title>Opisthorchis viverrini - life in the bile duct.</title>
        <authorList>
            <person name="Young N.D."/>
            <person name="Nagarajan N."/>
            <person name="Lin S.J."/>
            <person name="Korhonen P.K."/>
            <person name="Jex A.R."/>
            <person name="Hall R.S."/>
            <person name="Safavi-Hemami H."/>
            <person name="Kaewkong W."/>
            <person name="Bertrand D."/>
            <person name="Gao S."/>
            <person name="Seet Q."/>
            <person name="Wongkham S."/>
            <person name="Teh B.T."/>
            <person name="Wongkham C."/>
            <person name="Intapan P.M."/>
            <person name="Maleewong W."/>
            <person name="Yang X."/>
            <person name="Hu M."/>
            <person name="Wang Z."/>
            <person name="Hofmann A."/>
            <person name="Sternberg P.W."/>
            <person name="Tan P."/>
            <person name="Wang J."/>
            <person name="Gasser R.B."/>
        </authorList>
    </citation>
    <scope>NUCLEOTIDE SEQUENCE [LARGE SCALE GENOMIC DNA]</scope>
</reference>
<dbReference type="AlphaFoldDB" id="A0A075A0Q1"/>
<proteinExistence type="predicted"/>
<accession>A0A075A0Q1</accession>